<evidence type="ECO:0000313" key="1">
    <source>
        <dbReference type="EMBL" id="CAB4274932.1"/>
    </source>
</evidence>
<reference evidence="1 2" key="1">
    <citation type="submission" date="2020-05" db="EMBL/GenBank/DDBJ databases">
        <authorList>
            <person name="Campoy J."/>
            <person name="Schneeberger K."/>
            <person name="Spophaly S."/>
        </authorList>
    </citation>
    <scope>NUCLEOTIDE SEQUENCE [LARGE SCALE GENOMIC DNA]</scope>
    <source>
        <strain evidence="1">PruArmRojPasFocal</strain>
    </source>
</reference>
<proteinExistence type="predicted"/>
<dbReference type="AlphaFoldDB" id="A0A6J5UG93"/>
<dbReference type="EMBL" id="CAEKDK010000003">
    <property type="protein sequence ID" value="CAB4274932.1"/>
    <property type="molecule type" value="Genomic_DNA"/>
</dbReference>
<evidence type="ECO:0000313" key="2">
    <source>
        <dbReference type="Proteomes" id="UP000507222"/>
    </source>
</evidence>
<accession>A0A6J5UG93</accession>
<sequence length="161" mass="17964">MIIPDTLQSVVVHSSTICITHATTRSKGVGVFKKKKLFLASVKGDYGGMLCPWLNQLGEGLPSKPVWLQAMKEEVNALHTQGTWSLVNCHKQEPRGCKNGFSRLRHSYGVYCQTTKPRLVAKGFSQELDWIYGRLLALGEAYPVRFSSCSCCSFQFGLFDN</sequence>
<gene>
    <name evidence="1" type="ORF">CURHAP_LOCUS23642</name>
</gene>
<name>A0A6J5UG93_PRUAR</name>
<dbReference type="Proteomes" id="UP000507222">
    <property type="component" value="Unassembled WGS sequence"/>
</dbReference>
<protein>
    <submittedName>
        <fullName evidence="1">Uncharacterized protein</fullName>
    </submittedName>
</protein>
<organism evidence="1 2">
    <name type="scientific">Prunus armeniaca</name>
    <name type="common">Apricot</name>
    <name type="synonym">Armeniaca vulgaris</name>
    <dbReference type="NCBI Taxonomy" id="36596"/>
    <lineage>
        <taxon>Eukaryota</taxon>
        <taxon>Viridiplantae</taxon>
        <taxon>Streptophyta</taxon>
        <taxon>Embryophyta</taxon>
        <taxon>Tracheophyta</taxon>
        <taxon>Spermatophyta</taxon>
        <taxon>Magnoliopsida</taxon>
        <taxon>eudicotyledons</taxon>
        <taxon>Gunneridae</taxon>
        <taxon>Pentapetalae</taxon>
        <taxon>rosids</taxon>
        <taxon>fabids</taxon>
        <taxon>Rosales</taxon>
        <taxon>Rosaceae</taxon>
        <taxon>Amygdaloideae</taxon>
        <taxon>Amygdaleae</taxon>
        <taxon>Prunus</taxon>
    </lineage>
</organism>